<dbReference type="Proteomes" id="UP001199106">
    <property type="component" value="Unassembled WGS sequence"/>
</dbReference>
<feature type="domain" description="Cellulose-binding Sde182 nucleoside hydrolase-like" evidence="1">
    <location>
        <begin position="3"/>
        <end position="89"/>
    </location>
</feature>
<dbReference type="InterPro" id="IPR036452">
    <property type="entry name" value="Ribo_hydro-like"/>
</dbReference>
<dbReference type="Gene3D" id="3.90.245.10">
    <property type="entry name" value="Ribonucleoside hydrolase-like"/>
    <property type="match status" value="1"/>
</dbReference>
<evidence type="ECO:0000313" key="2">
    <source>
        <dbReference type="EMBL" id="KAG9187045.1"/>
    </source>
</evidence>
<sequence>MQCIASPHGFNQYSVANCISISSTPVDPGGPDNEIVSQAWLSDNIQVGKLAKKYPDTAFLMEVDSPSLVYHMSNGLGDPEHPKWGGWDGGCSSIPLDGGAQYGDAVDMA</sequence>
<protein>
    <recommendedName>
        <fullName evidence="1">Cellulose-binding Sde182 nucleoside hydrolase-like domain-containing protein</fullName>
    </recommendedName>
</protein>
<dbReference type="Pfam" id="PF07632">
    <property type="entry name" value="Sde182_NH-like"/>
    <property type="match status" value="1"/>
</dbReference>
<dbReference type="EMBL" id="JAANER010000008">
    <property type="protein sequence ID" value="KAG9187045.1"/>
    <property type="molecule type" value="Genomic_DNA"/>
</dbReference>
<organism evidence="2 3">
    <name type="scientific">Alternaria panax</name>
    <dbReference type="NCBI Taxonomy" id="48097"/>
    <lineage>
        <taxon>Eukaryota</taxon>
        <taxon>Fungi</taxon>
        <taxon>Dikarya</taxon>
        <taxon>Ascomycota</taxon>
        <taxon>Pezizomycotina</taxon>
        <taxon>Dothideomycetes</taxon>
        <taxon>Pleosporomycetidae</taxon>
        <taxon>Pleosporales</taxon>
        <taxon>Pleosporineae</taxon>
        <taxon>Pleosporaceae</taxon>
        <taxon>Alternaria</taxon>
        <taxon>Alternaria sect. Panax</taxon>
    </lineage>
</organism>
<reference evidence="2" key="1">
    <citation type="submission" date="2021-07" db="EMBL/GenBank/DDBJ databases">
        <title>Genome Resource of American Ginseng Black Spot Pathogen Alternaria panax.</title>
        <authorList>
            <person name="Qiu C."/>
            <person name="Wang W."/>
            <person name="Liu Z."/>
        </authorList>
    </citation>
    <scope>NUCLEOTIDE SEQUENCE</scope>
    <source>
        <strain evidence="2">BNCC115425</strain>
    </source>
</reference>
<name>A0AAD4FBU6_9PLEO</name>
<proteinExistence type="predicted"/>
<dbReference type="GO" id="GO:0016799">
    <property type="term" value="F:hydrolase activity, hydrolyzing N-glycosyl compounds"/>
    <property type="evidence" value="ECO:0007669"/>
    <property type="project" value="InterPro"/>
</dbReference>
<evidence type="ECO:0000313" key="3">
    <source>
        <dbReference type="Proteomes" id="UP001199106"/>
    </source>
</evidence>
<evidence type="ECO:0000259" key="1">
    <source>
        <dbReference type="Pfam" id="PF07632"/>
    </source>
</evidence>
<dbReference type="AlphaFoldDB" id="A0AAD4FBU6"/>
<keyword evidence="3" id="KW-1185">Reference proteome</keyword>
<accession>A0AAD4FBU6</accession>
<dbReference type="InterPro" id="IPR011483">
    <property type="entry name" value="Sde182_NH-like"/>
</dbReference>
<gene>
    <name evidence="2" type="ORF">G6011_10153</name>
</gene>
<comment type="caution">
    <text evidence="2">The sequence shown here is derived from an EMBL/GenBank/DDBJ whole genome shotgun (WGS) entry which is preliminary data.</text>
</comment>